<dbReference type="PIRSF" id="PIRSF017082">
    <property type="entry name" value="YflP"/>
    <property type="match status" value="1"/>
</dbReference>
<dbReference type="CDD" id="cd13578">
    <property type="entry name" value="PBP2_Bug27"/>
    <property type="match status" value="1"/>
</dbReference>
<dbReference type="EMBL" id="JACCEV010000001">
    <property type="protein sequence ID" value="NYT85159.1"/>
    <property type="molecule type" value="Genomic_DNA"/>
</dbReference>
<dbReference type="PANTHER" id="PTHR42928">
    <property type="entry name" value="TRICARBOXYLATE-BINDING PROTEIN"/>
    <property type="match status" value="1"/>
</dbReference>
<dbReference type="RefSeq" id="WP_130037282.1">
    <property type="nucleotide sequence ID" value="NZ_JACCEV010000001.1"/>
</dbReference>
<evidence type="ECO:0000313" key="4">
    <source>
        <dbReference type="Proteomes" id="UP000554144"/>
    </source>
</evidence>
<evidence type="ECO:0000256" key="1">
    <source>
        <dbReference type="ARBA" id="ARBA00006987"/>
    </source>
</evidence>
<dbReference type="Proteomes" id="UP000554144">
    <property type="component" value="Unassembled WGS sequence"/>
</dbReference>
<dbReference type="Gene3D" id="3.40.190.10">
    <property type="entry name" value="Periplasmic binding protein-like II"/>
    <property type="match status" value="1"/>
</dbReference>
<dbReference type="InterPro" id="IPR042100">
    <property type="entry name" value="Bug_dom1"/>
</dbReference>
<reference evidence="3 4" key="1">
    <citation type="submission" date="2020-07" db="EMBL/GenBank/DDBJ databases">
        <title>Taxonomic revisions and descriptions of new bacterial species based on genomic comparisons in the high-G+C-content subgroup of the family Alcaligenaceae.</title>
        <authorList>
            <person name="Szabo A."/>
            <person name="Felfoldi T."/>
        </authorList>
    </citation>
    <scope>NUCLEOTIDE SEQUENCE [LARGE SCALE GENOMIC DNA]</scope>
    <source>
        <strain evidence="3 4">DSM 25667</strain>
    </source>
</reference>
<dbReference type="Gene3D" id="3.40.190.150">
    <property type="entry name" value="Bordetella uptake gene, domain 1"/>
    <property type="match status" value="1"/>
</dbReference>
<feature type="chain" id="PRO_5032600483" evidence="2">
    <location>
        <begin position="22"/>
        <end position="324"/>
    </location>
</feature>
<keyword evidence="4" id="KW-1185">Reference proteome</keyword>
<keyword evidence="2" id="KW-0732">Signal</keyword>
<name>A0A853H0D0_9BURK</name>
<accession>A0A853H0D0</accession>
<dbReference type="Pfam" id="PF03401">
    <property type="entry name" value="TctC"/>
    <property type="match status" value="1"/>
</dbReference>
<dbReference type="SUPFAM" id="SSF53850">
    <property type="entry name" value="Periplasmic binding protein-like II"/>
    <property type="match status" value="1"/>
</dbReference>
<dbReference type="PANTHER" id="PTHR42928:SF5">
    <property type="entry name" value="BLR1237 PROTEIN"/>
    <property type="match status" value="1"/>
</dbReference>
<dbReference type="AlphaFoldDB" id="A0A853H0D0"/>
<comment type="caution">
    <text evidence="3">The sequence shown here is derived from an EMBL/GenBank/DDBJ whole genome shotgun (WGS) entry which is preliminary data.</text>
</comment>
<evidence type="ECO:0000313" key="3">
    <source>
        <dbReference type="EMBL" id="NYT85159.1"/>
    </source>
</evidence>
<comment type="similarity">
    <text evidence="1">Belongs to the UPF0065 (bug) family.</text>
</comment>
<gene>
    <name evidence="3" type="ORF">H0A62_06045</name>
</gene>
<dbReference type="OrthoDB" id="8678477at2"/>
<dbReference type="InterPro" id="IPR005064">
    <property type="entry name" value="BUG"/>
</dbReference>
<organism evidence="3 4">
    <name type="scientific">Pollutimonas harenae</name>
    <dbReference type="NCBI Taxonomy" id="657015"/>
    <lineage>
        <taxon>Bacteria</taxon>
        <taxon>Pseudomonadati</taxon>
        <taxon>Pseudomonadota</taxon>
        <taxon>Betaproteobacteria</taxon>
        <taxon>Burkholderiales</taxon>
        <taxon>Alcaligenaceae</taxon>
        <taxon>Pollutimonas</taxon>
    </lineage>
</organism>
<sequence>MNSLLKALLVCSLVLPGVSLAQDTAKYTDKPLRFIVPYPPGGLGDTFSRLLADGLQKKRNQPVIVENKPGASQIIGMENMLRAPADGYTVFLGSMTSLATNLGSFKKLSYDPVTDVAPITTLFSTPLFLAVSSDVPVKNVKELVDFAKSKSGELSYASLGMGSSLHLAGELFAQEGGIDLLHVPYKGSVPALTDVMSGVVTMIFDGGSTVIPQAQAGKLRILAVTGDQRSDSLKDVPSMDEVGFSSVDIRVWWGLIARAGTPANAIDQLSKDVNSIISSPDFVASLSSTGIAIKGSTPEEFSALIKKEAGRWPGFMKQVGVVPQ</sequence>
<proteinExistence type="inferred from homology"/>
<evidence type="ECO:0000256" key="2">
    <source>
        <dbReference type="SAM" id="SignalP"/>
    </source>
</evidence>
<feature type="signal peptide" evidence="2">
    <location>
        <begin position="1"/>
        <end position="21"/>
    </location>
</feature>
<protein>
    <submittedName>
        <fullName evidence="3">Tripartite tricarboxylate transporter substrate binding protein</fullName>
    </submittedName>
</protein>